<dbReference type="FunFam" id="3.40.50.1100:FF:000005">
    <property type="entry name" value="Threonine dehydratase catabolic"/>
    <property type="match status" value="1"/>
</dbReference>
<dbReference type="Gene3D" id="3.40.50.1100">
    <property type="match status" value="2"/>
</dbReference>
<evidence type="ECO:0000256" key="5">
    <source>
        <dbReference type="ARBA" id="ARBA00010869"/>
    </source>
</evidence>
<name>A0A420WR12_9PROT</name>
<dbReference type="AlphaFoldDB" id="A0A420WR12"/>
<proteinExistence type="inferred from homology"/>
<feature type="domain" description="Tryptophan synthase beta chain-like PALP" evidence="9">
    <location>
        <begin position="24"/>
        <end position="316"/>
    </location>
</feature>
<comment type="cofactor">
    <cofactor evidence="3">
        <name>Mn(2+)</name>
        <dbReference type="ChEBI" id="CHEBI:29035"/>
    </cofactor>
</comment>
<organism evidence="10 11">
    <name type="scientific">Oceanibaculum indicum</name>
    <dbReference type="NCBI Taxonomy" id="526216"/>
    <lineage>
        <taxon>Bacteria</taxon>
        <taxon>Pseudomonadati</taxon>
        <taxon>Pseudomonadota</taxon>
        <taxon>Alphaproteobacteria</taxon>
        <taxon>Rhodospirillales</taxon>
        <taxon>Oceanibaculaceae</taxon>
        <taxon>Oceanibaculum</taxon>
    </lineage>
</organism>
<evidence type="ECO:0000313" key="10">
    <source>
        <dbReference type="EMBL" id="RKQ73306.1"/>
    </source>
</evidence>
<dbReference type="Proteomes" id="UP000277424">
    <property type="component" value="Unassembled WGS sequence"/>
</dbReference>
<comment type="cofactor">
    <cofactor evidence="4">
        <name>Mg(2+)</name>
        <dbReference type="ChEBI" id="CHEBI:18420"/>
    </cofactor>
</comment>
<dbReference type="Pfam" id="PF00291">
    <property type="entry name" value="PALP"/>
    <property type="match status" value="1"/>
</dbReference>
<evidence type="ECO:0000256" key="1">
    <source>
        <dbReference type="ARBA" id="ARBA00001913"/>
    </source>
</evidence>
<dbReference type="PANTHER" id="PTHR43050:SF1">
    <property type="entry name" value="SERINE RACEMASE"/>
    <property type="match status" value="1"/>
</dbReference>
<comment type="cofactor">
    <cofactor evidence="1">
        <name>Ca(2+)</name>
        <dbReference type="ChEBI" id="CHEBI:29108"/>
    </cofactor>
</comment>
<dbReference type="PROSITE" id="PS00165">
    <property type="entry name" value="DEHYDRATASE_SER_THR"/>
    <property type="match status" value="1"/>
</dbReference>
<dbReference type="GO" id="GO:0018114">
    <property type="term" value="F:threonine racemase activity"/>
    <property type="evidence" value="ECO:0007669"/>
    <property type="project" value="TreeGrafter"/>
</dbReference>
<evidence type="ECO:0000313" key="11">
    <source>
        <dbReference type="Proteomes" id="UP000277424"/>
    </source>
</evidence>
<evidence type="ECO:0000259" key="9">
    <source>
        <dbReference type="Pfam" id="PF00291"/>
    </source>
</evidence>
<evidence type="ECO:0000256" key="7">
    <source>
        <dbReference type="ARBA" id="ARBA00022898"/>
    </source>
</evidence>
<accession>A0A420WR12</accession>
<evidence type="ECO:0000256" key="6">
    <source>
        <dbReference type="ARBA" id="ARBA00022842"/>
    </source>
</evidence>
<keyword evidence="6" id="KW-0460">Magnesium</keyword>
<sequence length="334" mass="34314">MTSLSNIAPPRFDDVLAAAGRIKGHAVRTPLLEAPLLNAKLGGRLLVKPEMLQKTGSFKFRGAFNRISMIPEAQRAAGVVAYSSGNHAQGVACAAAMLGLKATIIMPADAPAIKIANTRAYGAEVVTYDRFGENREEIGARIAAERGATIVRPYDDPGVIAGQGTIGLEIAEQAAELGAALDAVLVCCGGGGLVSGTALALSEKLPGVPVYSVEPAGFDDTARSLASGSRIANDMSNRSICDALLAEKPGEITFELNRKLLKSGLVVSDAEAQIGMAHAFRYLKLVAEPGGAVALAAAVTGKIDMKGKTIAVVCSGGNVDQAAFLEALTTAGEV</sequence>
<keyword evidence="8" id="KW-0456">Lyase</keyword>
<evidence type="ECO:0000256" key="2">
    <source>
        <dbReference type="ARBA" id="ARBA00001933"/>
    </source>
</evidence>
<dbReference type="OrthoDB" id="9811476at2"/>
<dbReference type="RefSeq" id="WP_008943704.1">
    <property type="nucleotide sequence ID" value="NZ_RBIG01000001.1"/>
</dbReference>
<reference evidence="10 11" key="1">
    <citation type="submission" date="2018-10" db="EMBL/GenBank/DDBJ databases">
        <title>Comparative analysis of microorganisms from saline springs in Andes Mountain Range, Colombia.</title>
        <authorList>
            <person name="Rubin E."/>
        </authorList>
    </citation>
    <scope>NUCLEOTIDE SEQUENCE [LARGE SCALE GENOMIC DNA]</scope>
    <source>
        <strain evidence="10 11">USBA 36</strain>
    </source>
</reference>
<dbReference type="InterPro" id="IPR000634">
    <property type="entry name" value="Ser/Thr_deHydtase_PyrdxlP-BS"/>
</dbReference>
<evidence type="ECO:0000256" key="8">
    <source>
        <dbReference type="ARBA" id="ARBA00023239"/>
    </source>
</evidence>
<dbReference type="GO" id="GO:0030170">
    <property type="term" value="F:pyridoxal phosphate binding"/>
    <property type="evidence" value="ECO:0007669"/>
    <property type="project" value="InterPro"/>
</dbReference>
<dbReference type="GO" id="GO:0005524">
    <property type="term" value="F:ATP binding"/>
    <property type="evidence" value="ECO:0007669"/>
    <property type="project" value="TreeGrafter"/>
</dbReference>
<dbReference type="GO" id="GO:0003941">
    <property type="term" value="F:L-serine ammonia-lyase activity"/>
    <property type="evidence" value="ECO:0007669"/>
    <property type="project" value="TreeGrafter"/>
</dbReference>
<dbReference type="GO" id="GO:0070179">
    <property type="term" value="P:D-serine biosynthetic process"/>
    <property type="evidence" value="ECO:0007669"/>
    <property type="project" value="TreeGrafter"/>
</dbReference>
<comment type="cofactor">
    <cofactor evidence="2">
        <name>pyridoxal 5'-phosphate</name>
        <dbReference type="ChEBI" id="CHEBI:597326"/>
    </cofactor>
</comment>
<keyword evidence="7" id="KW-0663">Pyridoxal phosphate</keyword>
<dbReference type="GO" id="GO:0000287">
    <property type="term" value="F:magnesium ion binding"/>
    <property type="evidence" value="ECO:0007669"/>
    <property type="project" value="TreeGrafter"/>
</dbReference>
<dbReference type="GO" id="GO:0030378">
    <property type="term" value="F:serine racemase activity"/>
    <property type="evidence" value="ECO:0007669"/>
    <property type="project" value="TreeGrafter"/>
</dbReference>
<dbReference type="PANTHER" id="PTHR43050">
    <property type="entry name" value="SERINE / THREONINE RACEMASE FAMILY MEMBER"/>
    <property type="match status" value="1"/>
</dbReference>
<dbReference type="EMBL" id="RBIG01000001">
    <property type="protein sequence ID" value="RKQ73306.1"/>
    <property type="molecule type" value="Genomic_DNA"/>
</dbReference>
<comment type="similarity">
    <text evidence="5">Belongs to the serine/threonine dehydratase family.</text>
</comment>
<evidence type="ECO:0000256" key="4">
    <source>
        <dbReference type="ARBA" id="ARBA00001946"/>
    </source>
</evidence>
<dbReference type="SUPFAM" id="SSF53686">
    <property type="entry name" value="Tryptophan synthase beta subunit-like PLP-dependent enzymes"/>
    <property type="match status" value="1"/>
</dbReference>
<dbReference type="CDD" id="cd01562">
    <property type="entry name" value="Thr-dehyd"/>
    <property type="match status" value="1"/>
</dbReference>
<protein>
    <submittedName>
        <fullName evidence="10">Threonine dehydratase</fullName>
    </submittedName>
</protein>
<evidence type="ECO:0000256" key="3">
    <source>
        <dbReference type="ARBA" id="ARBA00001936"/>
    </source>
</evidence>
<dbReference type="InterPro" id="IPR036052">
    <property type="entry name" value="TrpB-like_PALP_sf"/>
</dbReference>
<dbReference type="InterPro" id="IPR001926">
    <property type="entry name" value="TrpB-like_PALP"/>
</dbReference>
<gene>
    <name evidence="10" type="ORF">BCL74_1092</name>
</gene>
<comment type="caution">
    <text evidence="10">The sequence shown here is derived from an EMBL/GenBank/DDBJ whole genome shotgun (WGS) entry which is preliminary data.</text>
</comment>